<protein>
    <submittedName>
        <fullName evidence="1">Uncharacterized protein</fullName>
    </submittedName>
</protein>
<name>A0A0E9RPW2_ANGAN</name>
<reference evidence="1" key="1">
    <citation type="submission" date="2014-11" db="EMBL/GenBank/DDBJ databases">
        <authorList>
            <person name="Amaro Gonzalez C."/>
        </authorList>
    </citation>
    <scope>NUCLEOTIDE SEQUENCE</scope>
</reference>
<proteinExistence type="predicted"/>
<dbReference type="EMBL" id="GBXM01077423">
    <property type="protein sequence ID" value="JAH31154.1"/>
    <property type="molecule type" value="Transcribed_RNA"/>
</dbReference>
<accession>A0A0E9RPW2</accession>
<dbReference type="AlphaFoldDB" id="A0A0E9RPW2"/>
<organism evidence="1">
    <name type="scientific">Anguilla anguilla</name>
    <name type="common">European freshwater eel</name>
    <name type="synonym">Muraena anguilla</name>
    <dbReference type="NCBI Taxonomy" id="7936"/>
    <lineage>
        <taxon>Eukaryota</taxon>
        <taxon>Metazoa</taxon>
        <taxon>Chordata</taxon>
        <taxon>Craniata</taxon>
        <taxon>Vertebrata</taxon>
        <taxon>Euteleostomi</taxon>
        <taxon>Actinopterygii</taxon>
        <taxon>Neopterygii</taxon>
        <taxon>Teleostei</taxon>
        <taxon>Anguilliformes</taxon>
        <taxon>Anguillidae</taxon>
        <taxon>Anguilla</taxon>
    </lineage>
</organism>
<sequence length="51" mass="6140">MTLMSLTIYYEIEMLQNVIVSRWWTRNCCKENQENLSLLTEKFPLLMLIDA</sequence>
<reference evidence="1" key="2">
    <citation type="journal article" date="2015" name="Fish Shellfish Immunol.">
        <title>Early steps in the European eel (Anguilla anguilla)-Vibrio vulnificus interaction in the gills: Role of the RtxA13 toxin.</title>
        <authorList>
            <person name="Callol A."/>
            <person name="Pajuelo D."/>
            <person name="Ebbesson L."/>
            <person name="Teles M."/>
            <person name="MacKenzie S."/>
            <person name="Amaro C."/>
        </authorList>
    </citation>
    <scope>NUCLEOTIDE SEQUENCE</scope>
</reference>
<evidence type="ECO:0000313" key="1">
    <source>
        <dbReference type="EMBL" id="JAH31154.1"/>
    </source>
</evidence>